<reference evidence="1" key="1">
    <citation type="submission" date="2021-04" db="EMBL/GenBank/DDBJ databases">
        <title>Biosynthetic gene clusters of Dactylosporangioum roseum.</title>
        <authorList>
            <person name="Hartkoorn R.C."/>
            <person name="Beaudoing E."/>
            <person name="Hot D."/>
            <person name="Moureu S."/>
        </authorList>
    </citation>
    <scope>NUCLEOTIDE SEQUENCE</scope>
    <source>
        <strain evidence="1">NRRL B-16295</strain>
    </source>
</reference>
<sequence length="135" mass="13900">MTRTRWWAAVAAAVAMIGLGTVALAGRLGHGPAYGLLCPEQVTSYAVAPTPGVPLARGTLTVRLGDRFAVGGHEGPLPAGDPLLTGEVAVVRAVGETVFATGERCGRAVSGYRYSLFEAVRPGEVTVGDVLIRVT</sequence>
<gene>
    <name evidence="1" type="ORF">Drose_22795</name>
</gene>
<dbReference type="Proteomes" id="UP001058271">
    <property type="component" value="Chromosome"/>
</dbReference>
<proteinExistence type="predicted"/>
<evidence type="ECO:0000313" key="1">
    <source>
        <dbReference type="EMBL" id="UWZ34079.1"/>
    </source>
</evidence>
<keyword evidence="2" id="KW-1185">Reference proteome</keyword>
<dbReference type="EMBL" id="CP073721">
    <property type="protein sequence ID" value="UWZ34079.1"/>
    <property type="molecule type" value="Genomic_DNA"/>
</dbReference>
<dbReference type="RefSeq" id="WP_260723372.1">
    <property type="nucleotide sequence ID" value="NZ_CP073721.1"/>
</dbReference>
<organism evidence="1 2">
    <name type="scientific">Dactylosporangium roseum</name>
    <dbReference type="NCBI Taxonomy" id="47989"/>
    <lineage>
        <taxon>Bacteria</taxon>
        <taxon>Bacillati</taxon>
        <taxon>Actinomycetota</taxon>
        <taxon>Actinomycetes</taxon>
        <taxon>Micromonosporales</taxon>
        <taxon>Micromonosporaceae</taxon>
        <taxon>Dactylosporangium</taxon>
    </lineage>
</organism>
<name>A0ABY5Z0R2_9ACTN</name>
<protein>
    <submittedName>
        <fullName evidence="1">Uncharacterized protein</fullName>
    </submittedName>
</protein>
<accession>A0ABY5Z0R2</accession>
<evidence type="ECO:0000313" key="2">
    <source>
        <dbReference type="Proteomes" id="UP001058271"/>
    </source>
</evidence>